<feature type="domain" description="C2H2-type" evidence="5">
    <location>
        <begin position="310"/>
        <end position="332"/>
    </location>
</feature>
<accession>A0ABW2BWE3</accession>
<evidence type="ECO:0000313" key="6">
    <source>
        <dbReference type="EMBL" id="MFC6867387.1"/>
    </source>
</evidence>
<keyword evidence="1" id="KW-0227">DNA damage</keyword>
<evidence type="ECO:0000259" key="5">
    <source>
        <dbReference type="PROSITE" id="PS00028"/>
    </source>
</evidence>
<dbReference type="RefSeq" id="WP_345403436.1">
    <property type="nucleotide sequence ID" value="NZ_BAABLA010000114.1"/>
</dbReference>
<keyword evidence="4" id="KW-0175">Coiled coil</keyword>
<dbReference type="EMBL" id="JBHSXX010000001">
    <property type="protein sequence ID" value="MFC6867387.1"/>
    <property type="molecule type" value="Genomic_DNA"/>
</dbReference>
<gene>
    <name evidence="6" type="ORF">ACFQGD_09515</name>
</gene>
<dbReference type="PROSITE" id="PS00028">
    <property type="entry name" value="ZINC_FINGER_C2H2_1"/>
    <property type="match status" value="1"/>
</dbReference>
<keyword evidence="2" id="KW-0234">DNA repair</keyword>
<dbReference type="Proteomes" id="UP001596337">
    <property type="component" value="Unassembled WGS sequence"/>
</dbReference>
<protein>
    <submittedName>
        <fullName evidence="6">AAA family ATPase</fullName>
    </submittedName>
</protein>
<dbReference type="InterPro" id="IPR003395">
    <property type="entry name" value="RecF/RecN/SMC_N"/>
</dbReference>
<dbReference type="SUPFAM" id="SSF52540">
    <property type="entry name" value="P-loop containing nucleoside triphosphate hydrolases"/>
    <property type="match status" value="1"/>
</dbReference>
<dbReference type="PANTHER" id="PTHR32182:SF0">
    <property type="entry name" value="DNA REPLICATION AND REPAIR PROTEIN RECF"/>
    <property type="match status" value="1"/>
</dbReference>
<evidence type="ECO:0000256" key="1">
    <source>
        <dbReference type="ARBA" id="ARBA00022763"/>
    </source>
</evidence>
<name>A0ABW2BWE3_9PSEU</name>
<organism evidence="6 7">
    <name type="scientific">Haloechinothrix salitolerans</name>
    <dbReference type="NCBI Taxonomy" id="926830"/>
    <lineage>
        <taxon>Bacteria</taxon>
        <taxon>Bacillati</taxon>
        <taxon>Actinomycetota</taxon>
        <taxon>Actinomycetes</taxon>
        <taxon>Pseudonocardiales</taxon>
        <taxon>Pseudonocardiaceae</taxon>
        <taxon>Haloechinothrix</taxon>
    </lineage>
</organism>
<evidence type="ECO:0000256" key="4">
    <source>
        <dbReference type="SAM" id="Coils"/>
    </source>
</evidence>
<dbReference type="InterPro" id="IPR013087">
    <property type="entry name" value="Znf_C2H2_type"/>
</dbReference>
<comment type="caution">
    <text evidence="6">The sequence shown here is derived from an EMBL/GenBank/DDBJ whole genome shotgun (WGS) entry which is preliminary data.</text>
</comment>
<dbReference type="Pfam" id="PF02463">
    <property type="entry name" value="SMC_N"/>
    <property type="match status" value="1"/>
</dbReference>
<dbReference type="PANTHER" id="PTHR32182">
    <property type="entry name" value="DNA REPLICATION AND REPAIR PROTEIN RECF"/>
    <property type="match status" value="1"/>
</dbReference>
<keyword evidence="7" id="KW-1185">Reference proteome</keyword>
<dbReference type="Gene3D" id="3.40.50.300">
    <property type="entry name" value="P-loop containing nucleotide triphosphate hydrolases"/>
    <property type="match status" value="2"/>
</dbReference>
<evidence type="ECO:0000313" key="7">
    <source>
        <dbReference type="Proteomes" id="UP001596337"/>
    </source>
</evidence>
<feature type="coiled-coil region" evidence="4">
    <location>
        <begin position="323"/>
        <end position="357"/>
    </location>
</feature>
<evidence type="ECO:0000256" key="3">
    <source>
        <dbReference type="ARBA" id="ARBA00023236"/>
    </source>
</evidence>
<evidence type="ECO:0000256" key="2">
    <source>
        <dbReference type="ARBA" id="ARBA00023204"/>
    </source>
</evidence>
<dbReference type="InterPro" id="IPR027417">
    <property type="entry name" value="P-loop_NTPase"/>
</dbReference>
<proteinExistence type="predicted"/>
<reference evidence="7" key="1">
    <citation type="journal article" date="2019" name="Int. J. Syst. Evol. Microbiol.">
        <title>The Global Catalogue of Microorganisms (GCM) 10K type strain sequencing project: providing services to taxonomists for standard genome sequencing and annotation.</title>
        <authorList>
            <consortium name="The Broad Institute Genomics Platform"/>
            <consortium name="The Broad Institute Genome Sequencing Center for Infectious Disease"/>
            <person name="Wu L."/>
            <person name="Ma J."/>
        </authorList>
    </citation>
    <scope>NUCLEOTIDE SEQUENCE [LARGE SCALE GENOMIC DNA]</scope>
    <source>
        <strain evidence="7">KCTC 32255</strain>
    </source>
</reference>
<sequence length="817" mass="90967">MIQILELHIEEFRGIRKLDLNLDGNHFAIHGPNGSGKSGVVDAIGFALTGTIARLTGAGTGAVSMQRHGPHVHKRDDPAAAKVTLKFKDTTTGKTGTITRAIKNAGNYILEPNTPQLRSVIESVAQHPELTLSRREIIKFILTEPGKRADEVQALLQLDALDSQRKALRSAVTRVAKEKSTANNALENAQSSFMRHFDIPEFVPAEILSQVNERRALLGLSPFTELSSGMNFKEGIDQNPQEVPFNKASASSDIDALRSWLSNPGPRDESLCKLQRILNELGDNVTVLDSLQHRSFVESGLELVAEDGRCPLCDTAWDTPESLREHLAEKIHLSDVAKQLERNITDAAAQLIQHLRTGQAVTKSVRNLATTWGTPQMQTVFEAWHDDLKELENKLTTVSSILATRDQLNDNPLAVPANLMTELNQLAESLAARPDTSAKRAARDWLIIAAERWTQHRQANASCDKAVKAHKLAQTLYDTYCTIADEALTNLYNEVEKRFSHFYQRINADDESAFKAELEPSAGKLDLNVDFYGLGMFPPGAYHSEGHQDGMGVCLYLALVEKLMGKDFRFAVLDDVVMSVDSNHRKEFCKLLKTEFPGVQFIITTHDPVWAKQMQSSHLITKQSQIRFHGWNVDTGPSCERGIDFWDKIASDLANDDVEAAAHKLRRGLEAELPELAEELRARVAYKGDARYDLGEFQSAIKGRHGDWLKKAAAAADSWGNSDAQQKIKELRKAHSNAMLMQEKESWAVNALVHYNEWATMSKSDFRPVVEAWKQFLCLFRCGNEECGSWIGVSGTPGHEDSLRCRCGAYNFNLLAK</sequence>
<keyword evidence="3" id="KW-0742">SOS response</keyword>